<reference evidence="14 15" key="3">
    <citation type="submission" date="2019-12" db="UniProtKB">
        <authorList>
            <consortium name="WormBaseParasite"/>
        </authorList>
    </citation>
    <scope>IDENTIFICATION</scope>
</reference>
<dbReference type="InterPro" id="IPR055194">
    <property type="entry name" value="UBR1-like_WH"/>
</dbReference>
<dbReference type="Gene3D" id="2.10.110.30">
    <property type="match status" value="1"/>
</dbReference>
<feature type="zinc finger region" description="UBR-type" evidence="9">
    <location>
        <begin position="95"/>
        <end position="166"/>
    </location>
</feature>
<keyword evidence="4 10" id="KW-0479">Metal-binding</keyword>
<dbReference type="InterPro" id="IPR039164">
    <property type="entry name" value="UBR1-like"/>
</dbReference>
<proteinExistence type="inferred from homology"/>
<dbReference type="SUPFAM" id="SSF52047">
    <property type="entry name" value="RNI-like"/>
    <property type="match status" value="1"/>
</dbReference>
<dbReference type="EC" id="2.3.2.27" evidence="10"/>
<feature type="domain" description="UBR-type" evidence="12">
    <location>
        <begin position="95"/>
        <end position="166"/>
    </location>
</feature>
<dbReference type="GO" id="GO:0000151">
    <property type="term" value="C:ubiquitin ligase complex"/>
    <property type="evidence" value="ECO:0007669"/>
    <property type="project" value="TreeGrafter"/>
</dbReference>
<comment type="similarity">
    <text evidence="8 10">Belongs to the E3 ubiquitin-protein ligase UBR1-like family.</text>
</comment>
<feature type="region of interest" description="Disordered" evidence="11">
    <location>
        <begin position="2041"/>
        <end position="2064"/>
    </location>
</feature>
<organism evidence="13 14">
    <name type="scientific">Trichuris muris</name>
    <name type="common">Mouse whipworm</name>
    <dbReference type="NCBI Taxonomy" id="70415"/>
    <lineage>
        <taxon>Eukaryota</taxon>
        <taxon>Metazoa</taxon>
        <taxon>Ecdysozoa</taxon>
        <taxon>Nematoda</taxon>
        <taxon>Enoplea</taxon>
        <taxon>Dorylaimia</taxon>
        <taxon>Trichinellida</taxon>
        <taxon>Trichuridae</taxon>
        <taxon>Trichuris</taxon>
    </lineage>
</organism>
<dbReference type="Gene3D" id="3.80.10.10">
    <property type="entry name" value="Ribonuclease Inhibitor"/>
    <property type="match status" value="1"/>
</dbReference>
<dbReference type="GO" id="GO:0005737">
    <property type="term" value="C:cytoplasm"/>
    <property type="evidence" value="ECO:0007669"/>
    <property type="project" value="TreeGrafter"/>
</dbReference>
<evidence type="ECO:0000256" key="1">
    <source>
        <dbReference type="ARBA" id="ARBA00000900"/>
    </source>
</evidence>
<evidence type="ECO:0000256" key="3">
    <source>
        <dbReference type="ARBA" id="ARBA00022679"/>
    </source>
</evidence>
<dbReference type="UniPathway" id="UPA00143"/>
<accession>A0A5S6Q1A5</accession>
<dbReference type="PROSITE" id="PS51157">
    <property type="entry name" value="ZF_UBR"/>
    <property type="match status" value="1"/>
</dbReference>
<dbReference type="GO" id="GO:0016567">
    <property type="term" value="P:protein ubiquitination"/>
    <property type="evidence" value="ECO:0007669"/>
    <property type="project" value="UniProtKB-UniRule"/>
</dbReference>
<comment type="function">
    <text evidence="10">Ubiquitin ligase protein which is a component of the N-end rule pathway. Recognizes and binds to proteins bearing specific N-terminal residues that are destabilizing according to the N-end rule, leading to their ubiquitination and subsequent degradation.</text>
</comment>
<dbReference type="STRING" id="70415.A0A5S6Q1A5"/>
<dbReference type="SUPFAM" id="SSF54736">
    <property type="entry name" value="ClpS-like"/>
    <property type="match status" value="1"/>
</dbReference>
<evidence type="ECO:0000313" key="14">
    <source>
        <dbReference type="WBParaSite" id="TMUE_0000000742.1"/>
    </source>
</evidence>
<dbReference type="InterPro" id="IPR003769">
    <property type="entry name" value="ClpS_core"/>
</dbReference>
<reference evidence="13" key="1">
    <citation type="submission" date="2013-11" db="EMBL/GenBank/DDBJ databases">
        <authorList>
            <person name="Aslett M."/>
        </authorList>
    </citation>
    <scope>NUCLEOTIDE SEQUENCE [LARGE SCALE GENOMIC DNA]</scope>
    <source>
        <strain evidence="13">Edinburgh</strain>
    </source>
</reference>
<evidence type="ECO:0000256" key="5">
    <source>
        <dbReference type="ARBA" id="ARBA00022771"/>
    </source>
</evidence>
<protein>
    <recommendedName>
        <fullName evidence="10">E3 ubiquitin-protein ligase</fullName>
        <ecNumber evidence="10">2.3.2.27</ecNumber>
    </recommendedName>
</protein>
<keyword evidence="3 10" id="KW-0808">Transferase</keyword>
<dbReference type="SUPFAM" id="SSF46785">
    <property type="entry name" value="Winged helix' DNA-binding domain"/>
    <property type="match status" value="1"/>
</dbReference>
<comment type="pathway">
    <text evidence="2 10">Protein modification; protein ubiquitination.</text>
</comment>
<dbReference type="GO" id="GO:0071596">
    <property type="term" value="P:ubiquitin-dependent protein catabolic process via the N-end rule pathway"/>
    <property type="evidence" value="ECO:0007669"/>
    <property type="project" value="UniProtKB-UniRule"/>
</dbReference>
<name>A0A5S6Q1A5_TRIMR</name>
<evidence type="ECO:0000256" key="6">
    <source>
        <dbReference type="ARBA" id="ARBA00022786"/>
    </source>
</evidence>
<keyword evidence="5 10" id="KW-0863">Zinc-finger</keyword>
<evidence type="ECO:0000256" key="8">
    <source>
        <dbReference type="ARBA" id="ARBA00046341"/>
    </source>
</evidence>
<dbReference type="Gene3D" id="3.30.1390.10">
    <property type="match status" value="1"/>
</dbReference>
<dbReference type="InterPro" id="IPR044046">
    <property type="entry name" value="E3_ligase_UBR-like_C"/>
</dbReference>
<dbReference type="Pfam" id="PF02617">
    <property type="entry name" value="ClpS"/>
    <property type="match status" value="1"/>
</dbReference>
<evidence type="ECO:0000256" key="2">
    <source>
        <dbReference type="ARBA" id="ARBA00004906"/>
    </source>
</evidence>
<dbReference type="CDD" id="cd19672">
    <property type="entry name" value="UBR-box_UBR1_like"/>
    <property type="match status" value="1"/>
</dbReference>
<evidence type="ECO:0000313" key="15">
    <source>
        <dbReference type="WBParaSite" id="TMUE_3000013685.1"/>
    </source>
</evidence>
<keyword evidence="7 10" id="KW-0862">Zinc</keyword>
<reference evidence="13" key="2">
    <citation type="submission" date="2014-03" db="EMBL/GenBank/DDBJ databases">
        <title>The whipworm genome and dual-species transcriptomics of an intimate host-pathogen interaction.</title>
        <authorList>
            <person name="Foth B.J."/>
            <person name="Tsai I.J."/>
            <person name="Reid A.J."/>
            <person name="Bancroft A.J."/>
            <person name="Nichol S."/>
            <person name="Tracey A."/>
            <person name="Holroyd N."/>
            <person name="Cotton J.A."/>
            <person name="Stanley E.J."/>
            <person name="Zarowiecki M."/>
            <person name="Liu J.Z."/>
            <person name="Huckvale T."/>
            <person name="Cooper P.J."/>
            <person name="Grencis R.K."/>
            <person name="Berriman M."/>
        </authorList>
    </citation>
    <scope>NUCLEOTIDE SEQUENCE [LARGE SCALE GENOMIC DNA]</scope>
    <source>
        <strain evidence="13">Edinburgh</strain>
    </source>
</reference>
<comment type="catalytic activity">
    <reaction evidence="1 10">
        <text>S-ubiquitinyl-[E2 ubiquitin-conjugating enzyme]-L-cysteine + [acceptor protein]-L-lysine = [E2 ubiquitin-conjugating enzyme]-L-cysteine + N(6)-ubiquitinyl-[acceptor protein]-L-lysine.</text>
        <dbReference type="EC" id="2.3.2.27"/>
    </reaction>
</comment>
<evidence type="ECO:0000313" key="13">
    <source>
        <dbReference type="Proteomes" id="UP000046395"/>
    </source>
</evidence>
<dbReference type="GO" id="GO:0061630">
    <property type="term" value="F:ubiquitin protein ligase activity"/>
    <property type="evidence" value="ECO:0007669"/>
    <property type="project" value="UniProtKB-UniRule"/>
</dbReference>
<dbReference type="InterPro" id="IPR003126">
    <property type="entry name" value="Znf_UBR"/>
</dbReference>
<dbReference type="InterPro" id="IPR014719">
    <property type="entry name" value="Ribosomal_bL12_C/ClpS-like"/>
</dbReference>
<dbReference type="Pfam" id="PF02207">
    <property type="entry name" value="zf-UBR"/>
    <property type="match status" value="1"/>
</dbReference>
<dbReference type="InterPro" id="IPR036390">
    <property type="entry name" value="WH_DNA-bd_sf"/>
</dbReference>
<evidence type="ECO:0000256" key="10">
    <source>
        <dbReference type="RuleBase" id="RU366018"/>
    </source>
</evidence>
<feature type="compositionally biased region" description="Low complexity" evidence="11">
    <location>
        <begin position="1313"/>
        <end position="1325"/>
    </location>
</feature>
<keyword evidence="6 10" id="KW-0833">Ubl conjugation pathway</keyword>
<evidence type="ECO:0000256" key="4">
    <source>
        <dbReference type="ARBA" id="ARBA00022723"/>
    </source>
</evidence>
<dbReference type="PANTHER" id="PTHR21497">
    <property type="entry name" value="UBIQUITIN LIGASE E3 ALPHA-RELATED"/>
    <property type="match status" value="1"/>
</dbReference>
<dbReference type="WBParaSite" id="TMUE_0000000742.1">
    <property type="protein sequence ID" value="TMUE_0000000742.1"/>
    <property type="gene ID" value="WBGene00296666"/>
</dbReference>
<evidence type="ECO:0000256" key="7">
    <source>
        <dbReference type="ARBA" id="ARBA00022833"/>
    </source>
</evidence>
<keyword evidence="13" id="KW-1185">Reference proteome</keyword>
<dbReference type="Pfam" id="PF18995">
    <property type="entry name" value="PRT6_C"/>
    <property type="match status" value="1"/>
</dbReference>
<feature type="region of interest" description="Disordered" evidence="11">
    <location>
        <begin position="991"/>
        <end position="1022"/>
    </location>
</feature>
<dbReference type="PANTHER" id="PTHR21497:SF24">
    <property type="entry name" value="E3 UBIQUITIN-PROTEIN LIGASE UBR1"/>
    <property type="match status" value="1"/>
</dbReference>
<evidence type="ECO:0000256" key="11">
    <source>
        <dbReference type="SAM" id="MobiDB-lite"/>
    </source>
</evidence>
<feature type="region of interest" description="Disordered" evidence="11">
    <location>
        <begin position="1295"/>
        <end position="1332"/>
    </location>
</feature>
<dbReference type="InterPro" id="IPR032675">
    <property type="entry name" value="LRR_dom_sf"/>
</dbReference>
<dbReference type="SMART" id="SM00396">
    <property type="entry name" value="ZnF_UBR1"/>
    <property type="match status" value="1"/>
</dbReference>
<dbReference type="WBParaSite" id="TMUE_3000013685.1">
    <property type="protein sequence ID" value="TMUE_3000013685.1"/>
    <property type="gene ID" value="WBGene00294939"/>
</dbReference>
<dbReference type="FunFam" id="2.10.110.30:FF:000001">
    <property type="entry name" value="E3 ubiquitin-protein ligase UBR2 isoform 1"/>
    <property type="match status" value="1"/>
</dbReference>
<sequence>MEGQSELKPLIETAHDLMLHRSRFEELFKALCSYLARNVPQIYKAHDDPAKQQIPSKKIEDLLFCPIVELYCGAAKLDFNEFFARHNVPQLGASHRCNHVFANGEATYSCWDCAADPTCVLCASCFDQSGHKLHKYKITTSIGTGYCDCGDPEAWKADPFCLKHEPKNVLSSQDTLASLLPEGTELRWQMVTECLLTYIVNVLLCTSLPKKLATQQDGNSFQCVLFNDEVHSYESVIYAVMSALNCSLSIATLYVTRVDRVGRATVFCGNQASCNEIRDKVANYSAEQSVRPLVVKTIDSTFVAHQYFAQALLDWITGKLLYDCPLLLPVFCGVLMEYEGNCSRRHVKCIAARLLTADPFIWKTCRVSVQRLIMSTLLKEARSRKEFSTLFLQLYPELLDIYIIDEYSVVVCSISLSVQVFTVKSIAMNLIKTRGAFAIILKALHSRCSQYRTDDGPLTFRRETGIHPLSFISQCLKDVTYLLTNVPTADQWDDVLRVSFVRGYRALTLFLKCMQDMEKSVRFVGMHIEWEPVIETAYSIAESSTNLFQLVHEWASSDEKIASLLLKQAVCDVADYLHKQSYRSRWVDFGAQKVCCIPYDSKIDEVSFFSPLQRMLAGFYLNVPLCGSPHDAWKTHFGVEINPLELIQCALRAQVCCAETSCGMWKRNGRAAAFQEYAYRSLERRAEMYDRDVLLLQIAATLVVTERYVVQLIASFNLQNFLSHNYQESRSEEEALRILITERFLQLLIVLLGERWIIGVGTVTEQDILRRSALHVLFQGPAAFSVLEHCVSHDRSKTAQSLEKLISSIADFRPPTVSTPGYYTLKEEYLDEYNPFYWHYSKKQRAQADKFQTDLRKERPAHIKGCPPPMAPSFAPLFLPVLRIFCSESLLYMLATIFGRAAKSSRLVTETQLHRALFIVGMALNEESAQLSADSPPVEKVNFTERAAQFCKWGDLNLAQLLERIPVTKLSGMVRSLLQWTIEKLRSVERRKSASHKGEPSTDHAGSSGLELSNEDGETARKRQCRETALLKRQMAMAHIQQMQKNFQMKNKLALEETMRSLNGLSYGAETRQVKEQGFAVSLGSKQSISVPLEDASAECALCQETDTITTNGRVMVYAVLVQDSSIYRDRRKKLREEEESWNLYYSAMSFVSSVHLSTCGHTMHWDCWKAYFSGIAQQEQHQGTLWRSSITPTDPPEYLCPLCKRISNTVVPLLPGVRHLWDSSPIEEEWSYKDWKDSLAAVIDSLARWPKEMVNVRMLQIPWLRKKTFPTEDVTGRIIGAGYELERTIRLETPQVLDDSESSQTVSESDESVQLPSSVQSSSSTMPQWKPPSNYQHYYKKSIQLSNDYKTSIAAFVDSVYAFGYMRISPSSCYVLQTSYRALAYTIRCVESELELENKALFGAFSVKQRGCLTAFPRCVAYFGAAVGQHYLRFLLRQQLKPFFPLQLFEKTKEFLPGYTCAPSVLEIDLFSSYVLLTFMMTGLFSEETFEAVLPVSGPCEHHLLRLVLSALFLQIFCSSTEEDGPSLIDSTHASSADELAFQRLCTPLSTWLSLSSPLPMECVPLKHVIMREAVRKFLRMVALFQYSLTLIPPPEALKDPNIKDDFPLVCRYLGLPNTLSELVDFLDMDAMKGWCSSDRVRSLTRNRVLPRFPIVRPQRLIDLPLKYDDAIVAWSACQCPSLRTVESTSTSVCLACGRVVCTQAYCCKKSLGRRLVSNCFFHSLNCSSSIYLYLRITSCQIQVSAPGCRICLVNAPYVDAHGETDEGLTRSNPLFYNEAMYEDLQRKWMTHSIPDSGIVNFGQMAEGESASDSNRGDIMSDEDLERMLNSMQDEGNEDSVTELLKMMNENRIITREEAESIIQDQENQVVKCGLPEQVRPSDPDNKTDVDDCTSRLLANDPALVEVNLNNMKRTPVPQLQRLMYALKDNTHLKKLSLANVALNNKAVEPLLEVLECNKTLRTLNLETNFLTGDFLVRLFKAALKNQTLEEVKVVNQSATFSTEAEMDIMKAIYANMGLTKVSVDLRHPEAKGKVDRAVLRNGELKRRRRRQEASEQAAKSNG</sequence>
<evidence type="ECO:0000256" key="9">
    <source>
        <dbReference type="PROSITE-ProRule" id="PRU00508"/>
    </source>
</evidence>
<feature type="compositionally biased region" description="Basic and acidic residues" evidence="11">
    <location>
        <begin position="991"/>
        <end position="1002"/>
    </location>
</feature>
<dbReference type="GO" id="GO:0008270">
    <property type="term" value="F:zinc ion binding"/>
    <property type="evidence" value="ECO:0007669"/>
    <property type="project" value="UniProtKB-UniRule"/>
</dbReference>
<evidence type="ECO:0000259" key="12">
    <source>
        <dbReference type="PROSITE" id="PS51157"/>
    </source>
</evidence>
<dbReference type="Proteomes" id="UP000046395">
    <property type="component" value="Unassembled WGS sequence"/>
</dbReference>
<dbReference type="Pfam" id="PF22960">
    <property type="entry name" value="WHD_UBR1"/>
    <property type="match status" value="1"/>
</dbReference>